<dbReference type="NCBIfam" id="TIGR01704">
    <property type="entry name" value="MTA_SAH-Nsdase"/>
    <property type="match status" value="1"/>
</dbReference>
<keyword evidence="8" id="KW-0326">Glycosidase</keyword>
<keyword evidence="2 6" id="KW-0028">Amino-acid biosynthesis</keyword>
<evidence type="ECO:0000313" key="8">
    <source>
        <dbReference type="EMBL" id="ERJ13722.1"/>
    </source>
</evidence>
<dbReference type="InterPro" id="IPR000845">
    <property type="entry name" value="Nucleoside_phosphorylase_d"/>
</dbReference>
<dbReference type="Gene3D" id="3.40.50.1580">
    <property type="entry name" value="Nucleoside phosphorylase domain"/>
    <property type="match status" value="1"/>
</dbReference>
<sequence>MIGIIGAMDQEVSVLRDKMENMTKKVIKAIEFYSGAINGKSVVLLKSGIGKVNASVATTILFEHYDIDLVINIGSAGGLKSEAMIGDIVISTEVAHHDVDVTVFNYEYGQVPHMPLFYKSEERLVELMEDILDGEGFNYHKGLIVSGDSFMNTERQLVNIRTHFRNVVAVEMEASAIAQVCHIYDQPFIILRSLSDIAGQESNISFEKYIMKAAENSSIYLEKLLDRL</sequence>
<evidence type="ECO:0000256" key="5">
    <source>
        <dbReference type="ARBA" id="ARBA00050313"/>
    </source>
</evidence>
<dbReference type="GO" id="GO:0009164">
    <property type="term" value="P:nucleoside catabolic process"/>
    <property type="evidence" value="ECO:0007669"/>
    <property type="project" value="InterPro"/>
</dbReference>
<protein>
    <recommendedName>
        <fullName evidence="6">5'-methylthioadenosine/S-adenosylhomocysteine nucleosidase</fullName>
        <shortName evidence="6">MTA/SAH nucleosidase</shortName>
        <shortName evidence="6">MTAN</shortName>
        <ecNumber evidence="6">3.2.2.9</ecNumber>
    </recommendedName>
    <alternativeName>
        <fullName evidence="6">5'-deoxyadenosine nucleosidase</fullName>
        <shortName evidence="6">DOA nucleosidase</shortName>
        <shortName evidence="6">dAdo nucleosidase</shortName>
    </alternativeName>
    <alternativeName>
        <fullName evidence="6">5'-methylthioadenosine nucleosidase</fullName>
        <shortName evidence="6">MTA nucleosidase</shortName>
    </alternativeName>
    <alternativeName>
        <fullName evidence="6">S-adenosylhomocysteine nucleosidase</fullName>
        <shortName evidence="6">AdoHcy nucleosidase</shortName>
        <shortName evidence="6">SAH nucleosidase</shortName>
        <shortName evidence="6">SRH nucleosidase</shortName>
    </alternativeName>
</protein>
<comment type="function">
    <text evidence="6">Catalyzes the irreversible cleavage of the glycosidic bond in both 5'-methylthioadenosine (MTA) and S-adenosylhomocysteine (SAH/AdoHcy) to adenine and the corresponding thioribose, 5'-methylthioribose and S-ribosylhomocysteine, respectively. Also cleaves 5'-deoxyadenosine, a toxic by-product of radical S-adenosylmethionine (SAM) enzymes, into 5-deoxyribose and adenine.</text>
</comment>
<comment type="similarity">
    <text evidence="6">Belongs to the PNP/UDP phosphorylase family. MtnN subfamily.</text>
</comment>
<dbReference type="AlphaFoldDB" id="U2DZW2"/>
<dbReference type="eggNOG" id="COG0775">
    <property type="taxonomic scope" value="Bacteria"/>
</dbReference>
<dbReference type="EC" id="3.2.2.9" evidence="6"/>
<dbReference type="CDD" id="cd09008">
    <property type="entry name" value="MTAN"/>
    <property type="match status" value="1"/>
</dbReference>
<dbReference type="InParanoid" id="U2DZW2"/>
<feature type="domain" description="Nucleoside phosphorylase" evidence="7">
    <location>
        <begin position="2"/>
        <end position="225"/>
    </location>
</feature>
<dbReference type="GO" id="GO:0008930">
    <property type="term" value="F:methylthioadenosine nucleosidase activity"/>
    <property type="evidence" value="ECO:0007669"/>
    <property type="project" value="UniProtKB-UniRule"/>
</dbReference>
<dbReference type="InterPro" id="IPR035994">
    <property type="entry name" value="Nucleoside_phosphorylase_sf"/>
</dbReference>
<dbReference type="RefSeq" id="WP_008826172.1">
    <property type="nucleotide sequence ID" value="NZ_AFNU02000001.1"/>
</dbReference>
<dbReference type="FunFam" id="3.40.50.1580:FF:000001">
    <property type="entry name" value="MTA/SAH nucleosidase family protein"/>
    <property type="match status" value="1"/>
</dbReference>
<dbReference type="GO" id="GO:0008782">
    <property type="term" value="F:adenosylhomocysteine nucleosidase activity"/>
    <property type="evidence" value="ECO:0007669"/>
    <property type="project" value="UniProtKB-UniRule"/>
</dbReference>
<dbReference type="GO" id="GO:0019509">
    <property type="term" value="P:L-methionine salvage from methylthioadenosine"/>
    <property type="evidence" value="ECO:0007669"/>
    <property type="project" value="UniProtKB-UniRule"/>
</dbReference>
<dbReference type="NCBIfam" id="NF004079">
    <property type="entry name" value="PRK05584.1"/>
    <property type="match status" value="1"/>
</dbReference>
<evidence type="ECO:0000256" key="2">
    <source>
        <dbReference type="ARBA" id="ARBA00022605"/>
    </source>
</evidence>
<evidence type="ECO:0000256" key="3">
    <source>
        <dbReference type="ARBA" id="ARBA00022801"/>
    </source>
</evidence>
<dbReference type="HAMAP" id="MF_01684">
    <property type="entry name" value="Salvage_MtnN"/>
    <property type="match status" value="1"/>
</dbReference>
<dbReference type="STRING" id="1033810.HLPCO_000388"/>
<evidence type="ECO:0000259" key="7">
    <source>
        <dbReference type="Pfam" id="PF01048"/>
    </source>
</evidence>
<feature type="binding site" evidence="6">
    <location>
        <begin position="172"/>
        <end position="173"/>
    </location>
    <ligand>
        <name>substrate</name>
    </ligand>
</feature>
<evidence type="ECO:0000313" key="9">
    <source>
        <dbReference type="Proteomes" id="UP000005707"/>
    </source>
</evidence>
<dbReference type="UniPathway" id="UPA00904">
    <property type="reaction ID" value="UER00871"/>
</dbReference>
<name>U2DZW2_9MOLU</name>
<comment type="caution">
    <text evidence="8">The sequence shown here is derived from an EMBL/GenBank/DDBJ whole genome shotgun (WGS) entry which is preliminary data.</text>
</comment>
<dbReference type="Proteomes" id="UP000005707">
    <property type="component" value="Unassembled WGS sequence"/>
</dbReference>
<dbReference type="OrthoDB" id="9792278at2"/>
<reference evidence="8 9" key="1">
    <citation type="journal article" date="2011" name="J. Bacteriol.">
        <title>Genome sequence of Haloplasma contractile, an unusual contractile bacterium from a deep-sea anoxic brine lake.</title>
        <authorList>
            <person name="Antunes A."/>
            <person name="Alam I."/>
            <person name="El Dorry H."/>
            <person name="Siam R."/>
            <person name="Robertson A."/>
            <person name="Bajic V.B."/>
            <person name="Stingl U."/>
        </authorList>
    </citation>
    <scope>NUCLEOTIDE SEQUENCE [LARGE SCALE GENOMIC DNA]</scope>
    <source>
        <strain evidence="8 9">SSD-17B</strain>
    </source>
</reference>
<comment type="catalytic activity">
    <reaction evidence="6">
        <text>S-adenosyl-L-homocysteine + H2O = S-(5-deoxy-D-ribos-5-yl)-L-homocysteine + adenine</text>
        <dbReference type="Rhea" id="RHEA:17805"/>
        <dbReference type="ChEBI" id="CHEBI:15377"/>
        <dbReference type="ChEBI" id="CHEBI:16708"/>
        <dbReference type="ChEBI" id="CHEBI:57856"/>
        <dbReference type="ChEBI" id="CHEBI:58195"/>
        <dbReference type="EC" id="3.2.2.9"/>
    </reaction>
</comment>
<reference evidence="8 9" key="2">
    <citation type="journal article" date="2013" name="PLoS ONE">
        <title>INDIGO - INtegrated Data Warehouse of MIcrobial GenOmes with Examples from the Red Sea Extremophiles.</title>
        <authorList>
            <person name="Alam I."/>
            <person name="Antunes A."/>
            <person name="Kamau A.A."/>
            <person name="Ba Alawi W."/>
            <person name="Kalkatawi M."/>
            <person name="Stingl U."/>
            <person name="Bajic V.B."/>
        </authorList>
    </citation>
    <scope>NUCLEOTIDE SEQUENCE [LARGE SCALE GENOMIC DNA]</scope>
    <source>
        <strain evidence="8 9">SSD-17B</strain>
    </source>
</reference>
<comment type="pathway">
    <text evidence="1 6">Amino-acid biosynthesis; L-methionine biosynthesis via salvage pathway; S-methyl-5-thio-alpha-D-ribose 1-phosphate from S-methyl-5'-thioadenosine (hydrolase route): step 1/2.</text>
</comment>
<accession>U2DZW2</accession>
<dbReference type="PANTHER" id="PTHR46832">
    <property type="entry name" value="5'-METHYLTHIOADENOSINE/S-ADENOSYLHOMOCYSTEINE NUCLEOSIDASE"/>
    <property type="match status" value="1"/>
</dbReference>
<organism evidence="8 9">
    <name type="scientific">Haloplasma contractile SSD-17B</name>
    <dbReference type="NCBI Taxonomy" id="1033810"/>
    <lineage>
        <taxon>Bacteria</taxon>
        <taxon>Bacillati</taxon>
        <taxon>Mycoplasmatota</taxon>
        <taxon>Mollicutes</taxon>
        <taxon>Haloplasmatales</taxon>
        <taxon>Haloplasmataceae</taxon>
        <taxon>Haloplasma</taxon>
    </lineage>
</organism>
<feature type="active site" description="Proton acceptor" evidence="6">
    <location>
        <position position="11"/>
    </location>
</feature>
<comment type="catalytic activity">
    <reaction evidence="6">
        <text>S-methyl-5'-thioadenosine + H2O = 5-(methylsulfanyl)-D-ribose + adenine</text>
        <dbReference type="Rhea" id="RHEA:13617"/>
        <dbReference type="ChEBI" id="CHEBI:15377"/>
        <dbReference type="ChEBI" id="CHEBI:16708"/>
        <dbReference type="ChEBI" id="CHEBI:17509"/>
        <dbReference type="ChEBI" id="CHEBI:78440"/>
        <dbReference type="EC" id="3.2.2.9"/>
    </reaction>
</comment>
<keyword evidence="3 6" id="KW-0378">Hydrolase</keyword>
<evidence type="ECO:0000256" key="6">
    <source>
        <dbReference type="HAMAP-Rule" id="MF_01684"/>
    </source>
</evidence>
<feature type="binding site" evidence="6">
    <location>
        <position position="77"/>
    </location>
    <ligand>
        <name>substrate</name>
    </ligand>
</feature>
<dbReference type="Pfam" id="PF01048">
    <property type="entry name" value="PNP_UDP_1"/>
    <property type="match status" value="1"/>
</dbReference>
<dbReference type="InterPro" id="IPR010049">
    <property type="entry name" value="MTA_SAH_Nsdase"/>
</dbReference>
<dbReference type="FunCoup" id="U2DZW2">
    <property type="interactions" value="76"/>
</dbReference>
<dbReference type="PANTHER" id="PTHR46832:SF1">
    <property type="entry name" value="5'-METHYLTHIOADENOSINE_S-ADENOSYLHOMOCYSTEINE NUCLEOSIDASE"/>
    <property type="match status" value="1"/>
</dbReference>
<feature type="active site" description="Proton donor" evidence="6">
    <location>
        <position position="196"/>
    </location>
</feature>
<feature type="binding site" evidence="6">
    <location>
        <position position="151"/>
    </location>
    <ligand>
        <name>substrate</name>
    </ligand>
</feature>
<evidence type="ECO:0000256" key="4">
    <source>
        <dbReference type="ARBA" id="ARBA00023167"/>
    </source>
</evidence>
<comment type="catalytic activity">
    <reaction evidence="5">
        <text>5'-deoxyadenosine + H2O = 5-deoxy-D-ribose + adenine</text>
        <dbReference type="Rhea" id="RHEA:29859"/>
        <dbReference type="ChEBI" id="CHEBI:15377"/>
        <dbReference type="ChEBI" id="CHEBI:16708"/>
        <dbReference type="ChEBI" id="CHEBI:17319"/>
        <dbReference type="ChEBI" id="CHEBI:149540"/>
        <dbReference type="EC" id="3.2.2.9"/>
    </reaction>
    <physiologicalReaction direction="left-to-right" evidence="5">
        <dbReference type="Rhea" id="RHEA:29860"/>
    </physiologicalReaction>
</comment>
<dbReference type="SUPFAM" id="SSF53167">
    <property type="entry name" value="Purine and uridine phosphorylases"/>
    <property type="match status" value="1"/>
</dbReference>
<proteinExistence type="inferred from homology"/>
<dbReference type="GO" id="GO:0005829">
    <property type="term" value="C:cytosol"/>
    <property type="evidence" value="ECO:0007669"/>
    <property type="project" value="TreeGrafter"/>
</dbReference>
<dbReference type="EMBL" id="AFNU02000001">
    <property type="protein sequence ID" value="ERJ13722.1"/>
    <property type="molecule type" value="Genomic_DNA"/>
</dbReference>
<evidence type="ECO:0000256" key="1">
    <source>
        <dbReference type="ARBA" id="ARBA00004945"/>
    </source>
</evidence>
<keyword evidence="9" id="KW-1185">Reference proteome</keyword>
<gene>
    <name evidence="6 8" type="primary">mtnN</name>
    <name evidence="8" type="ORF">HLPCO_000388</name>
</gene>
<dbReference type="GO" id="GO:0019284">
    <property type="term" value="P:L-methionine salvage from S-adenosylmethionine"/>
    <property type="evidence" value="ECO:0007669"/>
    <property type="project" value="TreeGrafter"/>
</dbReference>
<keyword evidence="4 6" id="KW-0486">Methionine biosynthesis</keyword>